<keyword evidence="2" id="KW-1185">Reference proteome</keyword>
<proteinExistence type="predicted"/>
<dbReference type="Proteomes" id="UP001239111">
    <property type="component" value="Chromosome 1"/>
</dbReference>
<protein>
    <submittedName>
        <fullName evidence="1">Uncharacterized protein</fullName>
    </submittedName>
</protein>
<organism evidence="1 2">
    <name type="scientific">Eretmocerus hayati</name>
    <dbReference type="NCBI Taxonomy" id="131215"/>
    <lineage>
        <taxon>Eukaryota</taxon>
        <taxon>Metazoa</taxon>
        <taxon>Ecdysozoa</taxon>
        <taxon>Arthropoda</taxon>
        <taxon>Hexapoda</taxon>
        <taxon>Insecta</taxon>
        <taxon>Pterygota</taxon>
        <taxon>Neoptera</taxon>
        <taxon>Endopterygota</taxon>
        <taxon>Hymenoptera</taxon>
        <taxon>Apocrita</taxon>
        <taxon>Proctotrupomorpha</taxon>
        <taxon>Chalcidoidea</taxon>
        <taxon>Aphelinidae</taxon>
        <taxon>Aphelininae</taxon>
        <taxon>Eretmocerus</taxon>
    </lineage>
</organism>
<name>A0ACC2PUL1_9HYME</name>
<evidence type="ECO:0000313" key="2">
    <source>
        <dbReference type="Proteomes" id="UP001239111"/>
    </source>
</evidence>
<accession>A0ACC2PUL1</accession>
<sequence length="1050" mass="117398">MEIQQIHQDCDDSLKFSSLVEKLLALTQSRICDRKMLTTYFKNINELDPRLFNVNDKNAMMLLVNQLCSIIQPSEISLIIGCSRFLANLIQRISLQGRTFTVCMRWITENLEFSEPAAAPDLLCALQSLLLSGPSDSLAQDLRKLLGEKSVLSKHIYPDNQRWNEEQFLALNCLKAILSHAEKNDYPVQPEFLMYIKSTTFQILSKLPQDGVIDKIYYNKMVSLCLRILRSLLDEKFRSDKDENVGEILGVIQVHLFHGIEGYPSIAPLILHPSSLNLPDLTHSTQKKKYFRNHKVKNKRQPSKKTVSNNTSLDAKGIHKHSSDSDASDGETKNMKQLESRVRLEAVHLLSALVECIPSREIFGFWTQIVASGSQSDARVLTRCILKEPNAKVRQMALTTLNDLLIGAKVFLSHAEDVEKMSFVTFFGMLSSVIKEIHSTLSLLLGTERNVVVLTQALKCAAALAQGTPYSRLKPGLATKLIRNCRNHLLHKDPTVRVAALAVFETIALSDPLTPEIYNILAKSSNSDVDIEIPKIDLNSCDETEVEEIVCDDPEENNDNQIDLTHSPNVQEACVSALVKICFKNVTKEISNEPVRIQSLKLLGTLAFNASNLIFSHIEAITNSLISIANHEPCEPQVSFHACRVLEIIAGRLSDSGSENTSKFWNIAFNPIIALVQHSQTNMREIACDCLGNIGAEMFAQLSRDKSIMVITVLFGATQDEESAVRAASLRALGLLVSLPTLEEDTGFLLDLTDITCTASEDRNLGVRVKAAWALASLCDCLVKREDNVEVESIPLETILPKLYRTSTKAAQDNEKVRCNAVRAIGNILYLCPDQSILQDTSMGLEALINCATTGNDMKVRWNACRAIGTILSRDPDAKLIPTWKEKVFPVLCDLICSSPNFKVRTNAAWALSVCNSFDKHTITLWKSIFLALENSQHVPSYIEYAHRDALVQQLCLTLCHLASYTEIAELESLWAEIKDHFEEISHHMKQFQDHVLPEKAGDLTKAQACFISFTQNAPKLSEKECAKKLLELFKKEDKFSNIDAFSIVN</sequence>
<dbReference type="EMBL" id="CM056741">
    <property type="protein sequence ID" value="KAJ8687142.1"/>
    <property type="molecule type" value="Genomic_DNA"/>
</dbReference>
<reference evidence="1" key="1">
    <citation type="submission" date="2023-04" db="EMBL/GenBank/DDBJ databases">
        <title>A chromosome-level genome assembly of the parasitoid wasp Eretmocerus hayati.</title>
        <authorList>
            <person name="Zhong Y."/>
            <person name="Liu S."/>
            <person name="Liu Y."/>
        </authorList>
    </citation>
    <scope>NUCLEOTIDE SEQUENCE</scope>
    <source>
        <strain evidence="1">ZJU_SS_LIU_2023</strain>
    </source>
</reference>
<comment type="caution">
    <text evidence="1">The sequence shown here is derived from an EMBL/GenBank/DDBJ whole genome shotgun (WGS) entry which is preliminary data.</text>
</comment>
<gene>
    <name evidence="1" type="ORF">QAD02_022936</name>
</gene>
<evidence type="ECO:0000313" key="1">
    <source>
        <dbReference type="EMBL" id="KAJ8687142.1"/>
    </source>
</evidence>